<name>A0AAW9KL60_CLOPF</name>
<evidence type="ECO:0000313" key="3">
    <source>
        <dbReference type="EMBL" id="MDZ7542833.1"/>
    </source>
</evidence>
<dbReference type="Gene3D" id="2.60.120.10">
    <property type="entry name" value="Jelly Rolls"/>
    <property type="match status" value="1"/>
</dbReference>
<keyword evidence="1" id="KW-0238">DNA-binding</keyword>
<sequence length="192" mass="22257">SSHVPMPWHYHKEIEFILVEHGIHEMETPERSYTLEPGDIVVLGSSQLHRPRKISDDPLSFIVLHVDLEPYFDPAIMMYYGHFAEVQEPLDELNYIFADEQVRSEVGRIITSIHDEVMSPRKGYEIAVSMHIQHLMLTLLRQDTIGKLQSYGEIDAAVIRPVVAYVEEHLTDRIDMQEVCRIAGMSYTYFSK</sequence>
<dbReference type="GO" id="GO:0003677">
    <property type="term" value="F:DNA binding"/>
    <property type="evidence" value="ECO:0007669"/>
    <property type="project" value="UniProtKB-KW"/>
</dbReference>
<dbReference type="AlphaFoldDB" id="A0AAW9KL60"/>
<proteinExistence type="predicted"/>
<gene>
    <name evidence="3" type="ORF">GNF83_16925</name>
</gene>
<evidence type="ECO:0000256" key="1">
    <source>
        <dbReference type="ARBA" id="ARBA00023125"/>
    </source>
</evidence>
<comment type="caution">
    <text evidence="3">The sequence shown here is derived from an EMBL/GenBank/DDBJ whole genome shotgun (WGS) entry which is preliminary data.</text>
</comment>
<dbReference type="InterPro" id="IPR014710">
    <property type="entry name" value="RmlC-like_jellyroll"/>
</dbReference>
<dbReference type="InterPro" id="IPR013096">
    <property type="entry name" value="Cupin_2"/>
</dbReference>
<dbReference type="Proteomes" id="UP001288944">
    <property type="component" value="Unassembled WGS sequence"/>
</dbReference>
<feature type="non-terminal residue" evidence="3">
    <location>
        <position position="192"/>
    </location>
</feature>
<accession>A0AAW9KL60</accession>
<protein>
    <submittedName>
        <fullName evidence="3">Cupin domain-containing protein</fullName>
    </submittedName>
</protein>
<feature type="domain" description="Cupin type-2" evidence="2">
    <location>
        <begin position="7"/>
        <end position="64"/>
    </location>
</feature>
<reference evidence="3" key="1">
    <citation type="submission" date="2019-11" db="EMBL/GenBank/DDBJ databases">
        <title>Characterization of Clostridium perfringens isolates from swine manure treated agricultural soils.</title>
        <authorList>
            <person name="Wushke S.T."/>
        </authorList>
    </citation>
    <scope>NUCLEOTIDE SEQUENCE</scope>
    <source>
        <strain evidence="3">X62</strain>
    </source>
</reference>
<organism evidence="3 4">
    <name type="scientific">Clostridium perfringens</name>
    <dbReference type="NCBI Taxonomy" id="1502"/>
    <lineage>
        <taxon>Bacteria</taxon>
        <taxon>Bacillati</taxon>
        <taxon>Bacillota</taxon>
        <taxon>Clostridia</taxon>
        <taxon>Eubacteriales</taxon>
        <taxon>Clostridiaceae</taxon>
        <taxon>Clostridium</taxon>
    </lineage>
</organism>
<evidence type="ECO:0000313" key="4">
    <source>
        <dbReference type="Proteomes" id="UP001288944"/>
    </source>
</evidence>
<dbReference type="Pfam" id="PF07883">
    <property type="entry name" value="Cupin_2"/>
    <property type="match status" value="1"/>
</dbReference>
<dbReference type="EMBL" id="WNUR01000530">
    <property type="protein sequence ID" value="MDZ7542833.1"/>
    <property type="molecule type" value="Genomic_DNA"/>
</dbReference>
<dbReference type="InterPro" id="IPR037923">
    <property type="entry name" value="HTH-like"/>
</dbReference>
<dbReference type="Gene3D" id="1.10.10.60">
    <property type="entry name" value="Homeodomain-like"/>
    <property type="match status" value="1"/>
</dbReference>
<evidence type="ECO:0000259" key="2">
    <source>
        <dbReference type="Pfam" id="PF07883"/>
    </source>
</evidence>
<dbReference type="SUPFAM" id="SSF51215">
    <property type="entry name" value="Regulatory protein AraC"/>
    <property type="match status" value="1"/>
</dbReference>
<feature type="non-terminal residue" evidence="3">
    <location>
        <position position="1"/>
    </location>
</feature>